<dbReference type="Proteomes" id="UP000809081">
    <property type="component" value="Unassembled WGS sequence"/>
</dbReference>
<sequence>MEFQVRVSSECLLYLTLLEELYSKDTSGNITRGLIITRAFEESQAVTNWLDIYEDKHSIPLNDLEYKQGYGTKIKAEISDSVNRAIRDLKLELPKYLPTRSVTIGVTVRLICKAALLLNMNEKYKISASRSLDEEFQILEKELKELVAPINHEKLENILLKSKYNIQSNVK</sequence>
<organism evidence="1 2">
    <name type="scientific">Streptococcus saliviloxodontae</name>
    <dbReference type="NCBI Taxonomy" id="1349416"/>
    <lineage>
        <taxon>Bacteria</taxon>
        <taxon>Bacillati</taxon>
        <taxon>Bacillota</taxon>
        <taxon>Bacilli</taxon>
        <taxon>Lactobacillales</taxon>
        <taxon>Streptococcaceae</taxon>
        <taxon>Streptococcus</taxon>
    </lineage>
</organism>
<proteinExistence type="predicted"/>
<accession>A0ABS2PKV2</accession>
<protein>
    <submittedName>
        <fullName evidence="1">Uncharacterized protein</fullName>
    </submittedName>
</protein>
<keyword evidence="2" id="KW-1185">Reference proteome</keyword>
<evidence type="ECO:0000313" key="2">
    <source>
        <dbReference type="Proteomes" id="UP000809081"/>
    </source>
</evidence>
<reference evidence="1 2" key="1">
    <citation type="submission" date="2021-01" db="EMBL/GenBank/DDBJ databases">
        <title>Genomic Encyclopedia of Type Strains, Phase IV (KMG-IV): sequencing the most valuable type-strain genomes for metagenomic binning, comparative biology and taxonomic classification.</title>
        <authorList>
            <person name="Goeker M."/>
        </authorList>
    </citation>
    <scope>NUCLEOTIDE SEQUENCE [LARGE SCALE GENOMIC DNA]</scope>
    <source>
        <strain evidence="1 2">DSM 27513</strain>
    </source>
</reference>
<evidence type="ECO:0000313" key="1">
    <source>
        <dbReference type="EMBL" id="MBM7635907.1"/>
    </source>
</evidence>
<gene>
    <name evidence="1" type="ORF">JOC31_000725</name>
</gene>
<dbReference type="RefSeq" id="WP_205016820.1">
    <property type="nucleotide sequence ID" value="NZ_JAFBEI010000012.1"/>
</dbReference>
<name>A0ABS2PKV2_9STRE</name>
<comment type="caution">
    <text evidence="1">The sequence shown here is derived from an EMBL/GenBank/DDBJ whole genome shotgun (WGS) entry which is preliminary data.</text>
</comment>
<dbReference type="EMBL" id="JAFBEI010000012">
    <property type="protein sequence ID" value="MBM7635907.1"/>
    <property type="molecule type" value="Genomic_DNA"/>
</dbReference>